<dbReference type="Proteomes" id="UP000298390">
    <property type="component" value="Unassembled WGS sequence"/>
</dbReference>
<evidence type="ECO:0000313" key="1">
    <source>
        <dbReference type="EMBL" id="TFY64724.1"/>
    </source>
</evidence>
<dbReference type="AlphaFoldDB" id="A0A4Y9YQL0"/>
<reference evidence="1 2" key="1">
    <citation type="submission" date="2019-01" db="EMBL/GenBank/DDBJ databases">
        <title>Genome sequencing of the rare red list fungi Fomitopsis rosea.</title>
        <authorList>
            <person name="Buettner E."/>
            <person name="Kellner H."/>
        </authorList>
    </citation>
    <scope>NUCLEOTIDE SEQUENCE [LARGE SCALE GENOMIC DNA]</scope>
    <source>
        <strain evidence="1 2">DSM 105464</strain>
    </source>
</reference>
<dbReference type="InterPro" id="IPR015943">
    <property type="entry name" value="WD40/YVTN_repeat-like_dom_sf"/>
</dbReference>
<proteinExistence type="predicted"/>
<dbReference type="EMBL" id="SEKV01000090">
    <property type="protein sequence ID" value="TFY64724.1"/>
    <property type="molecule type" value="Genomic_DNA"/>
</dbReference>
<sequence length="427" mass="46756">MSSIEPQPLTPEGSVEAFYVHGPYVLIFSTASVDIWRTGSPHGRLEHITTLAQFVEAMPYHLDPVFDTDRNLIIIADQESGDDVPSLLVFSLVDGRLIRKLELYGTLSEDYPMYADGKILVDIEEDKEHFPPHGLTKILLCDVMGNGGVLGSVNLPARLQARERLRMSTNGGVLLPVHVRQNGDIFATSSEQWGDKMEVLCWRGADVPKSPEPAASFTLEVGVEDGDQIYPTCSAPLDEKTFLLAVYEADGSVLPVQSACQTSIYAIDVETMTIRWHAKPIGGWVHTVRYVAALDVIVAFGRHDNGDGVKPDKFGYVVALDPATGSQRRMETISHNVQGVPVEYGGLSQTADDFLVVIVFRDGSTCAVGLRHFLEHGFSREGEQLAVFRPQLGEESNVKEVAVSGQTVIVSVGHGNRGSRSLYFTFP</sequence>
<dbReference type="InterPro" id="IPR011047">
    <property type="entry name" value="Quinoprotein_ADH-like_sf"/>
</dbReference>
<protein>
    <submittedName>
        <fullName evidence="1">Uncharacterized protein</fullName>
    </submittedName>
</protein>
<organism evidence="1 2">
    <name type="scientific">Rhodofomes roseus</name>
    <dbReference type="NCBI Taxonomy" id="34475"/>
    <lineage>
        <taxon>Eukaryota</taxon>
        <taxon>Fungi</taxon>
        <taxon>Dikarya</taxon>
        <taxon>Basidiomycota</taxon>
        <taxon>Agaricomycotina</taxon>
        <taxon>Agaricomycetes</taxon>
        <taxon>Polyporales</taxon>
        <taxon>Rhodofomes</taxon>
    </lineage>
</organism>
<dbReference type="Gene3D" id="2.130.10.10">
    <property type="entry name" value="YVTN repeat-like/Quinoprotein amine dehydrogenase"/>
    <property type="match status" value="1"/>
</dbReference>
<evidence type="ECO:0000313" key="2">
    <source>
        <dbReference type="Proteomes" id="UP000298390"/>
    </source>
</evidence>
<name>A0A4Y9YQL0_9APHY</name>
<accession>A0A4Y9YQL0</accession>
<comment type="caution">
    <text evidence="1">The sequence shown here is derived from an EMBL/GenBank/DDBJ whole genome shotgun (WGS) entry which is preliminary data.</text>
</comment>
<gene>
    <name evidence="1" type="ORF">EVJ58_g2447</name>
</gene>
<dbReference type="SUPFAM" id="SSF50998">
    <property type="entry name" value="Quinoprotein alcohol dehydrogenase-like"/>
    <property type="match status" value="1"/>
</dbReference>